<feature type="domain" description="SHOCT" evidence="2">
    <location>
        <begin position="53"/>
        <end position="78"/>
    </location>
</feature>
<keyword evidence="4" id="KW-1185">Reference proteome</keyword>
<keyword evidence="1" id="KW-0472">Membrane</keyword>
<keyword evidence="1" id="KW-1133">Transmembrane helix</keyword>
<organism evidence="3 4">
    <name type="scientific">Gracilibacillus salinarum</name>
    <dbReference type="NCBI Taxonomy" id="2932255"/>
    <lineage>
        <taxon>Bacteria</taxon>
        <taxon>Bacillati</taxon>
        <taxon>Bacillota</taxon>
        <taxon>Bacilli</taxon>
        <taxon>Bacillales</taxon>
        <taxon>Bacillaceae</taxon>
        <taxon>Gracilibacillus</taxon>
    </lineage>
</organism>
<reference evidence="3 4" key="1">
    <citation type="submission" date="2022-04" db="EMBL/GenBank/DDBJ databases">
        <title>Gracilibacillus sp. isolated from saltern.</title>
        <authorList>
            <person name="Won M."/>
            <person name="Lee C.-M."/>
            <person name="Woen H.-Y."/>
            <person name="Kwon S.-W."/>
        </authorList>
    </citation>
    <scope>NUCLEOTIDE SEQUENCE [LARGE SCALE GENOMIC DNA]</scope>
    <source>
        <strain evidence="3 4">SSPM10-3</strain>
    </source>
</reference>
<evidence type="ECO:0000313" key="3">
    <source>
        <dbReference type="EMBL" id="UOQ83969.1"/>
    </source>
</evidence>
<keyword evidence="1" id="KW-0812">Transmembrane</keyword>
<gene>
    <name evidence="3" type="ORF">MUN87_14670</name>
</gene>
<dbReference type="InterPro" id="IPR018649">
    <property type="entry name" value="SHOCT"/>
</dbReference>
<dbReference type="Pfam" id="PF09851">
    <property type="entry name" value="SHOCT"/>
    <property type="match status" value="1"/>
</dbReference>
<evidence type="ECO:0000313" key="4">
    <source>
        <dbReference type="Proteomes" id="UP000831537"/>
    </source>
</evidence>
<name>A0ABY4GIF7_9BACI</name>
<feature type="transmembrane region" description="Helical" evidence="1">
    <location>
        <begin position="12"/>
        <end position="37"/>
    </location>
</feature>
<dbReference type="Proteomes" id="UP000831537">
    <property type="component" value="Chromosome"/>
</dbReference>
<proteinExistence type="predicted"/>
<evidence type="ECO:0000256" key="1">
    <source>
        <dbReference type="SAM" id="Phobius"/>
    </source>
</evidence>
<accession>A0ABY4GIF7</accession>
<evidence type="ECO:0000259" key="2">
    <source>
        <dbReference type="Pfam" id="PF09851"/>
    </source>
</evidence>
<dbReference type="EMBL" id="CP095071">
    <property type="protein sequence ID" value="UOQ83969.1"/>
    <property type="molecule type" value="Genomic_DNA"/>
</dbReference>
<protein>
    <submittedName>
        <fullName evidence="3">SHOCT domain-containing protein</fullName>
    </submittedName>
</protein>
<sequence>MMNGMNGSVGFMGGGFIFTLFMIIVIVLIVMVSIWMFKTNNKQNYKKGNDNESLNILKQRLAKGEISEDEYDRLKNKLDR</sequence>
<dbReference type="RefSeq" id="WP_244741266.1">
    <property type="nucleotide sequence ID" value="NZ_CP095071.1"/>
</dbReference>